<dbReference type="SUPFAM" id="SSF52025">
    <property type="entry name" value="PA domain"/>
    <property type="match status" value="1"/>
</dbReference>
<dbReference type="CDD" id="cd04821">
    <property type="entry name" value="PA_M28_1_2"/>
    <property type="match status" value="1"/>
</dbReference>
<evidence type="ECO:0000256" key="4">
    <source>
        <dbReference type="ARBA" id="ARBA00022729"/>
    </source>
</evidence>
<organism evidence="8">
    <name type="scientific">uncultured gamma proteobacterium HF0010_10D20</name>
    <dbReference type="NCBI Taxonomy" id="723561"/>
    <lineage>
        <taxon>Bacteria</taxon>
        <taxon>Pseudomonadati</taxon>
        <taxon>Pseudomonadota</taxon>
        <taxon>Gammaproteobacteria</taxon>
        <taxon>environmental samples</taxon>
    </lineage>
</organism>
<evidence type="ECO:0000259" key="7">
    <source>
        <dbReference type="Pfam" id="PF04389"/>
    </source>
</evidence>
<keyword evidence="1 8" id="KW-0031">Aminopeptidase</keyword>
<dbReference type="GO" id="GO:0046872">
    <property type="term" value="F:metal ion binding"/>
    <property type="evidence" value="ECO:0007669"/>
    <property type="project" value="UniProtKB-KW"/>
</dbReference>
<dbReference type="InterPro" id="IPR007484">
    <property type="entry name" value="Peptidase_M28"/>
</dbReference>
<reference evidence="8" key="1">
    <citation type="submission" date="2010-01" db="EMBL/GenBank/DDBJ databases">
        <title>Genome fragments of uncultured bacteria from the North Pacific subtropical Gyre.</title>
        <authorList>
            <person name="Pham V.D."/>
            <person name="Delong E.F."/>
        </authorList>
    </citation>
    <scope>NUCLEOTIDE SEQUENCE</scope>
</reference>
<evidence type="ECO:0000313" key="8">
    <source>
        <dbReference type="EMBL" id="ADI21350.1"/>
    </source>
</evidence>
<evidence type="ECO:0000256" key="5">
    <source>
        <dbReference type="ARBA" id="ARBA00022801"/>
    </source>
</evidence>
<dbReference type="EMBL" id="GU567951">
    <property type="protein sequence ID" value="ADI21350.1"/>
    <property type="molecule type" value="Genomic_DNA"/>
</dbReference>
<keyword evidence="3" id="KW-0479">Metal-binding</keyword>
<accession>E7C1M6</accession>
<dbReference type="GO" id="GO:0004177">
    <property type="term" value="F:aminopeptidase activity"/>
    <property type="evidence" value="ECO:0007669"/>
    <property type="project" value="UniProtKB-KW"/>
</dbReference>
<evidence type="ECO:0000256" key="3">
    <source>
        <dbReference type="ARBA" id="ARBA00022723"/>
    </source>
</evidence>
<keyword evidence="6" id="KW-0862">Zinc</keyword>
<keyword evidence="2" id="KW-0645">Protease</keyword>
<feature type="domain" description="Peptidase M28" evidence="7">
    <location>
        <begin position="267"/>
        <end position="467"/>
    </location>
</feature>
<sequence length="517" mass="58258">MDNFIDYVETLSSDDFEGRAPGTPGGIKTKNFISEKFSEFGLEGLDGSYLSDVKLTEITLKNSSTFSISHNDKKLDIDFGTDYVFWTKRQVNEVELKNQKMVFIGYGVDAPEYDWNDYEGVDLKGKVVVALINDPGFELENENIFKGKAMTYYGRWTYKFEEVAKKGATGMLIIHETAPAAYGWNVVETSNTGPQLDLYSESKNVHRAKIEGWITKETSEKIFSLSGSSYEEMKSAALKKSFKAIELEGFQVSAKINNQIKYSNSHNVVGIKKGKTYPNEFIMLMAHWDHLGKDSSLDGDQIYNGAVDNATGTALIMSVAERLKNEDTERSIMFLGLTAEESGLLGSAYLAENFPFDYSQIIAGMNFDGIPAIGKTKDMLVIGYGASELEDVLKRHLKKYSKVITPDLFPEKGFFYRSDHISFAKKGIPVLYADPGYDLVDGGLEKGMKYAAEYTSNLYHQVADEVYEDWNYDGIAEDIDIFYSMTKDLANSREFPNWYQNNEFRSIRDNSLINKSP</sequence>
<dbReference type="GO" id="GO:0006508">
    <property type="term" value="P:proteolysis"/>
    <property type="evidence" value="ECO:0007669"/>
    <property type="project" value="UniProtKB-KW"/>
</dbReference>
<evidence type="ECO:0000256" key="2">
    <source>
        <dbReference type="ARBA" id="ARBA00022670"/>
    </source>
</evidence>
<dbReference type="InterPro" id="IPR046450">
    <property type="entry name" value="PA_dom_sf"/>
</dbReference>
<evidence type="ECO:0000256" key="1">
    <source>
        <dbReference type="ARBA" id="ARBA00022438"/>
    </source>
</evidence>
<dbReference type="PANTHER" id="PTHR12147">
    <property type="entry name" value="METALLOPEPTIDASE M28 FAMILY MEMBER"/>
    <property type="match status" value="1"/>
</dbReference>
<evidence type="ECO:0000256" key="6">
    <source>
        <dbReference type="ARBA" id="ARBA00022833"/>
    </source>
</evidence>
<dbReference type="CDD" id="cd05660">
    <property type="entry name" value="M28_like_PA"/>
    <property type="match status" value="1"/>
</dbReference>
<name>E7C1M6_9GAMM</name>
<proteinExistence type="predicted"/>
<dbReference type="GO" id="GO:0008235">
    <property type="term" value="F:metalloexopeptidase activity"/>
    <property type="evidence" value="ECO:0007669"/>
    <property type="project" value="InterPro"/>
</dbReference>
<dbReference type="Pfam" id="PF04389">
    <property type="entry name" value="Peptidase_M28"/>
    <property type="match status" value="1"/>
</dbReference>
<dbReference type="InterPro" id="IPR045175">
    <property type="entry name" value="M28_fam"/>
</dbReference>
<keyword evidence="4" id="KW-0732">Signal</keyword>
<keyword evidence="5" id="KW-0378">Hydrolase</keyword>
<dbReference type="AlphaFoldDB" id="E7C1M6"/>
<dbReference type="SUPFAM" id="SSF53187">
    <property type="entry name" value="Zn-dependent exopeptidases"/>
    <property type="match status" value="1"/>
</dbReference>
<dbReference type="PANTHER" id="PTHR12147:SF56">
    <property type="entry name" value="AMINOPEPTIDASE YDR415C-RELATED"/>
    <property type="match status" value="1"/>
</dbReference>
<protein>
    <submittedName>
        <fullName evidence="8">Predicted aminopeptidases</fullName>
    </submittedName>
</protein>
<dbReference type="Gene3D" id="3.40.630.10">
    <property type="entry name" value="Zn peptidases"/>
    <property type="match status" value="1"/>
</dbReference>